<reference evidence="1" key="1">
    <citation type="journal article" date="2020" name="Stud. Mycol.">
        <title>101 Dothideomycetes genomes: a test case for predicting lifestyles and emergence of pathogens.</title>
        <authorList>
            <person name="Haridas S."/>
            <person name="Albert R."/>
            <person name="Binder M."/>
            <person name="Bloem J."/>
            <person name="Labutti K."/>
            <person name="Salamov A."/>
            <person name="Andreopoulos B."/>
            <person name="Baker S."/>
            <person name="Barry K."/>
            <person name="Bills G."/>
            <person name="Bluhm B."/>
            <person name="Cannon C."/>
            <person name="Castanera R."/>
            <person name="Culley D."/>
            <person name="Daum C."/>
            <person name="Ezra D."/>
            <person name="Gonzalez J."/>
            <person name="Henrissat B."/>
            <person name="Kuo A."/>
            <person name="Liang C."/>
            <person name="Lipzen A."/>
            <person name="Lutzoni F."/>
            <person name="Magnuson J."/>
            <person name="Mondo S."/>
            <person name="Nolan M."/>
            <person name="Ohm R."/>
            <person name="Pangilinan J."/>
            <person name="Park H.-J."/>
            <person name="Ramirez L."/>
            <person name="Alfaro M."/>
            <person name="Sun H."/>
            <person name="Tritt A."/>
            <person name="Yoshinaga Y."/>
            <person name="Zwiers L.-H."/>
            <person name="Turgeon B."/>
            <person name="Goodwin S."/>
            <person name="Spatafora J."/>
            <person name="Crous P."/>
            <person name="Grigoriev I."/>
        </authorList>
    </citation>
    <scope>NUCLEOTIDE SEQUENCE</scope>
    <source>
        <strain evidence="1">CBS 122368</strain>
    </source>
</reference>
<evidence type="ECO:0000313" key="2">
    <source>
        <dbReference type="Proteomes" id="UP000800094"/>
    </source>
</evidence>
<dbReference type="EMBL" id="ML987198">
    <property type="protein sequence ID" value="KAF2246476.1"/>
    <property type="molecule type" value="Genomic_DNA"/>
</dbReference>
<keyword evidence="2" id="KW-1185">Reference proteome</keyword>
<dbReference type="Proteomes" id="UP000800094">
    <property type="component" value="Unassembled WGS sequence"/>
</dbReference>
<dbReference type="OrthoDB" id="5401170at2759"/>
<proteinExistence type="predicted"/>
<protein>
    <submittedName>
        <fullName evidence="1">Uncharacterized protein</fullName>
    </submittedName>
</protein>
<gene>
    <name evidence="1" type="ORF">BU26DRAFT_46991</name>
</gene>
<sequence length="299" mass="34554">MDEERDPESDLVGISSRFLRVHPPMTPNAGFLGCVVRFGDGSYWKLMKPLSQTRYQQSDPPYEAAQVFACTRLDGPADEQIGREAVVKVKYQVNGTTQSNDFYQRHLEEEQEAARLQDLDDDEEPLERARRYVYRATHPVKVPNEATTNEINALGKFNECNCANAPHLLGAVQDVIRPRVDDEAMIHGYVAFILMTKVPGEHIDQKKYWALSVAERDEIRAAFREALLEVWDCRIVPLDTSLRNITWDKEARKCYIVDFEEHAFLRDTNEWSEDLTEADYKMWGLAEECRPRHLFAEPQ</sequence>
<dbReference type="GeneID" id="54578657"/>
<dbReference type="RefSeq" id="XP_033681480.1">
    <property type="nucleotide sequence ID" value="XM_033825327.1"/>
</dbReference>
<dbReference type="Gene3D" id="1.10.510.10">
    <property type="entry name" value="Transferase(Phosphotransferase) domain 1"/>
    <property type="match status" value="1"/>
</dbReference>
<dbReference type="PROSITE" id="PS51257">
    <property type="entry name" value="PROKAR_LIPOPROTEIN"/>
    <property type="match status" value="1"/>
</dbReference>
<accession>A0A6A6I7Y8</accession>
<organism evidence="1 2">
    <name type="scientific">Trematosphaeria pertusa</name>
    <dbReference type="NCBI Taxonomy" id="390896"/>
    <lineage>
        <taxon>Eukaryota</taxon>
        <taxon>Fungi</taxon>
        <taxon>Dikarya</taxon>
        <taxon>Ascomycota</taxon>
        <taxon>Pezizomycotina</taxon>
        <taxon>Dothideomycetes</taxon>
        <taxon>Pleosporomycetidae</taxon>
        <taxon>Pleosporales</taxon>
        <taxon>Massarineae</taxon>
        <taxon>Trematosphaeriaceae</taxon>
        <taxon>Trematosphaeria</taxon>
    </lineage>
</organism>
<dbReference type="AlphaFoldDB" id="A0A6A6I7Y8"/>
<name>A0A6A6I7Y8_9PLEO</name>
<evidence type="ECO:0000313" key="1">
    <source>
        <dbReference type="EMBL" id="KAF2246476.1"/>
    </source>
</evidence>